<dbReference type="NCBIfam" id="NF006821">
    <property type="entry name" value="PRK09344.1-3"/>
    <property type="match status" value="1"/>
</dbReference>
<dbReference type="Pfam" id="PF01293">
    <property type="entry name" value="PEPCK_ATP"/>
    <property type="match status" value="1"/>
</dbReference>
<feature type="compositionally biased region" description="Polar residues" evidence="10">
    <location>
        <begin position="1"/>
        <end position="19"/>
    </location>
</feature>
<keyword evidence="8" id="KW-0456">Lyase</keyword>
<feature type="region of interest" description="Disordered" evidence="10">
    <location>
        <begin position="1"/>
        <end position="89"/>
    </location>
</feature>
<dbReference type="InterPro" id="IPR001272">
    <property type="entry name" value="PEP_carboxykinase_ATP"/>
</dbReference>
<dbReference type="UniPathway" id="UPA00138"/>
<sequence>MASNGVAPIQTSKPSSNGSDLRRMVNEAHPPRAQDLDELRSLQKSNREKDETVHAAHLESLSETLRSNARQTGPRVVKGEPKHAYIPGSPRSLAASGSAFAKHVSDTGLKPVVVYHNLTPAELYEKALAHEPSTHIVASGALATLSGAKTGRSPKDKRVVRESETSAHVWWGEGSPNYEMDEHTFVLNRERAVDYLNMLDRLYVFDGFAGWDPAARRKIRVVCGRPYHALFMHNMLIRPTEEELANFGKPDFTIYNAGGFPANRHTSYMTSSTSVDINFKAREMVILGTNYAGCMKKGVFTLMNYWMPRDGILSLHSGCNVGKAGDVTLFFGLSGTGKTTLSADPARELIGDDEHCWGEDGVFNIEGGCYAKAIGLKKENEPDIYNAIRFGTVLENVIFDEETREVDFDSAKITENTRASYPIEYIANARIPCVGGHPSNIIMLCCDAFGVLPPVSRLTKEQAMYYFISGYTAKVAGTEQGVTEPEATFSACFGSAFLVWHPTKYASMLAEKMERHDTKVWLINTGWTAGSYGVGYRFKLRHTRAIVDAIHSGELGRAEYEPIPVFGLQVPKAVSGVPSELLMPSRSWADQDGYDATLRNLGELFRANFEKYADGGGFVTPEVAAEIVKSGPKA</sequence>
<dbReference type="NCBIfam" id="NF006820">
    <property type="entry name" value="PRK09344.1-2"/>
    <property type="match status" value="1"/>
</dbReference>
<dbReference type="GO" id="GO:0006094">
    <property type="term" value="P:gluconeogenesis"/>
    <property type="evidence" value="ECO:0007669"/>
    <property type="project" value="UniProtKB-UniPathway"/>
</dbReference>
<dbReference type="Gene3D" id="3.90.228.20">
    <property type="match status" value="1"/>
</dbReference>
<dbReference type="FunFam" id="2.170.8.10:FF:000001">
    <property type="entry name" value="Phosphoenolpyruvate carboxykinase (ATP)"/>
    <property type="match status" value="1"/>
</dbReference>
<feature type="compositionally biased region" description="Basic and acidic residues" evidence="10">
    <location>
        <begin position="20"/>
        <end position="57"/>
    </location>
</feature>
<dbReference type="AlphaFoldDB" id="A0A1D1ZN94"/>
<dbReference type="InterPro" id="IPR013035">
    <property type="entry name" value="PEP_carboxykinase_C"/>
</dbReference>
<dbReference type="GO" id="GO:0004612">
    <property type="term" value="F:phosphoenolpyruvate carboxykinase (ATP) activity"/>
    <property type="evidence" value="ECO:0007669"/>
    <property type="project" value="UniProtKB-EC"/>
</dbReference>
<dbReference type="PIRSF" id="PIRSF006294">
    <property type="entry name" value="PEP_crbxkin"/>
    <property type="match status" value="1"/>
</dbReference>
<dbReference type="EC" id="4.1.1.49" evidence="3"/>
<evidence type="ECO:0000256" key="6">
    <source>
        <dbReference type="ARBA" id="ARBA00022793"/>
    </source>
</evidence>
<evidence type="ECO:0000256" key="8">
    <source>
        <dbReference type="ARBA" id="ARBA00023239"/>
    </source>
</evidence>
<keyword evidence="7" id="KW-0067">ATP-binding</keyword>
<dbReference type="CDD" id="cd00484">
    <property type="entry name" value="PEPCK_ATP"/>
    <property type="match status" value="1"/>
</dbReference>
<name>A0A1D1ZN94_AUXPR</name>
<dbReference type="HAMAP" id="MF_00453">
    <property type="entry name" value="PEPCK_ATP"/>
    <property type="match status" value="1"/>
</dbReference>
<feature type="compositionally biased region" description="Polar residues" evidence="10">
    <location>
        <begin position="61"/>
        <end position="71"/>
    </location>
</feature>
<evidence type="ECO:0000256" key="2">
    <source>
        <dbReference type="ARBA" id="ARBA00006052"/>
    </source>
</evidence>
<accession>A0A1D1ZN94</accession>
<evidence type="ECO:0000256" key="1">
    <source>
        <dbReference type="ARBA" id="ARBA00004742"/>
    </source>
</evidence>
<protein>
    <recommendedName>
        <fullName evidence="3">phosphoenolpyruvate carboxykinase (ATP)</fullName>
        <ecNumber evidence="3">4.1.1.49</ecNumber>
    </recommendedName>
</protein>
<dbReference type="PROSITE" id="PS00532">
    <property type="entry name" value="PEPCK_ATP"/>
    <property type="match status" value="1"/>
</dbReference>
<dbReference type="InterPro" id="IPR008210">
    <property type="entry name" value="PEP_carboxykinase_N"/>
</dbReference>
<evidence type="ECO:0000313" key="11">
    <source>
        <dbReference type="EMBL" id="JAT68464.1"/>
    </source>
</evidence>
<dbReference type="PANTHER" id="PTHR30031:SF0">
    <property type="entry name" value="PHOSPHOENOLPYRUVATE CARBOXYKINASE (ATP)"/>
    <property type="match status" value="1"/>
</dbReference>
<reference evidence="11" key="1">
    <citation type="submission" date="2015-08" db="EMBL/GenBank/DDBJ databases">
        <authorList>
            <person name="Babu N.S."/>
            <person name="Beckwith C.J."/>
            <person name="Beseler K.G."/>
            <person name="Brison A."/>
            <person name="Carone J.V."/>
            <person name="Caskin T.P."/>
            <person name="Diamond M."/>
            <person name="Durham M.E."/>
            <person name="Foxe J.M."/>
            <person name="Go M."/>
            <person name="Henderson B.A."/>
            <person name="Jones I.B."/>
            <person name="McGettigan J.A."/>
            <person name="Micheletti S.J."/>
            <person name="Nasrallah M.E."/>
            <person name="Ortiz D."/>
            <person name="Piller C.R."/>
            <person name="Privatt S.R."/>
            <person name="Schneider S.L."/>
            <person name="Sharp S."/>
            <person name="Smith T.C."/>
            <person name="Stanton J.D."/>
            <person name="Ullery H.E."/>
            <person name="Wilson R.J."/>
            <person name="Serrano M.G."/>
            <person name="Buck G."/>
            <person name="Lee V."/>
            <person name="Wang Y."/>
            <person name="Carvalho R."/>
            <person name="Voegtly L."/>
            <person name="Shi R."/>
            <person name="Duckworth R."/>
            <person name="Johnson A."/>
            <person name="Loviza R."/>
            <person name="Walstead R."/>
            <person name="Shah Z."/>
            <person name="Kiflezghi M."/>
            <person name="Wade K."/>
            <person name="Ball S.L."/>
            <person name="Bradley K.W."/>
            <person name="Asai D.J."/>
            <person name="Bowman C.A."/>
            <person name="Russell D.A."/>
            <person name="Pope W.H."/>
            <person name="Jacobs-Sera D."/>
            <person name="Hendrix R.W."/>
            <person name="Hatfull G.F."/>
        </authorList>
    </citation>
    <scope>NUCLEOTIDE SEQUENCE</scope>
</reference>
<dbReference type="SUPFAM" id="SSF68923">
    <property type="entry name" value="PEP carboxykinase N-terminal domain"/>
    <property type="match status" value="1"/>
</dbReference>
<keyword evidence="6" id="KW-0210">Decarboxylase</keyword>
<dbReference type="GO" id="GO:0005524">
    <property type="term" value="F:ATP binding"/>
    <property type="evidence" value="ECO:0007669"/>
    <property type="project" value="UniProtKB-KW"/>
</dbReference>
<evidence type="ECO:0000256" key="5">
    <source>
        <dbReference type="ARBA" id="ARBA00022741"/>
    </source>
</evidence>
<evidence type="ECO:0000256" key="4">
    <source>
        <dbReference type="ARBA" id="ARBA00022432"/>
    </source>
</evidence>
<evidence type="ECO:0000256" key="3">
    <source>
        <dbReference type="ARBA" id="ARBA00012363"/>
    </source>
</evidence>
<evidence type="ECO:0000256" key="7">
    <source>
        <dbReference type="ARBA" id="ARBA00022840"/>
    </source>
</evidence>
<keyword evidence="4" id="KW-0312">Gluconeogenesis</keyword>
<dbReference type="Gene3D" id="2.170.8.10">
    <property type="entry name" value="Phosphoenolpyruvate Carboxykinase, domain 2"/>
    <property type="match status" value="1"/>
</dbReference>
<dbReference type="NCBIfam" id="TIGR00224">
    <property type="entry name" value="pckA"/>
    <property type="match status" value="1"/>
</dbReference>
<comment type="catalytic activity">
    <reaction evidence="9">
        <text>oxaloacetate + ATP = phosphoenolpyruvate + ADP + CO2</text>
        <dbReference type="Rhea" id="RHEA:18617"/>
        <dbReference type="ChEBI" id="CHEBI:16452"/>
        <dbReference type="ChEBI" id="CHEBI:16526"/>
        <dbReference type="ChEBI" id="CHEBI:30616"/>
        <dbReference type="ChEBI" id="CHEBI:58702"/>
        <dbReference type="ChEBI" id="CHEBI:456216"/>
        <dbReference type="EC" id="4.1.1.49"/>
    </reaction>
</comment>
<comment type="pathway">
    <text evidence="1">Carbohydrate biosynthesis; gluconeogenesis.</text>
</comment>
<evidence type="ECO:0000256" key="10">
    <source>
        <dbReference type="SAM" id="MobiDB-lite"/>
    </source>
</evidence>
<comment type="similarity">
    <text evidence="2">Belongs to the phosphoenolpyruvate carboxykinase (ATP) family.</text>
</comment>
<dbReference type="InterPro" id="IPR015994">
    <property type="entry name" value="PEPCK_ATP_CS"/>
</dbReference>
<evidence type="ECO:0000256" key="9">
    <source>
        <dbReference type="ARBA" id="ARBA00047371"/>
    </source>
</evidence>
<dbReference type="PANTHER" id="PTHR30031">
    <property type="entry name" value="PHOSPHOENOLPYRUVATE CARBOXYKINASE ATP"/>
    <property type="match status" value="1"/>
</dbReference>
<proteinExistence type="inferred from homology"/>
<dbReference type="GO" id="GO:0005829">
    <property type="term" value="C:cytosol"/>
    <property type="evidence" value="ECO:0007669"/>
    <property type="project" value="TreeGrafter"/>
</dbReference>
<dbReference type="SUPFAM" id="SSF53795">
    <property type="entry name" value="PEP carboxykinase-like"/>
    <property type="match status" value="1"/>
</dbReference>
<dbReference type="Gene3D" id="3.40.449.10">
    <property type="entry name" value="Phosphoenolpyruvate Carboxykinase, domain 1"/>
    <property type="match status" value="1"/>
</dbReference>
<gene>
    <name evidence="11" type="ORF">g.7796</name>
</gene>
<keyword evidence="5" id="KW-0547">Nucleotide-binding</keyword>
<dbReference type="EMBL" id="GDKF01010158">
    <property type="protein sequence ID" value="JAT68464.1"/>
    <property type="molecule type" value="Transcribed_RNA"/>
</dbReference>
<organism evidence="11">
    <name type="scientific">Auxenochlorella protothecoides</name>
    <name type="common">Green microalga</name>
    <name type="synonym">Chlorella protothecoides</name>
    <dbReference type="NCBI Taxonomy" id="3075"/>
    <lineage>
        <taxon>Eukaryota</taxon>
        <taxon>Viridiplantae</taxon>
        <taxon>Chlorophyta</taxon>
        <taxon>core chlorophytes</taxon>
        <taxon>Trebouxiophyceae</taxon>
        <taxon>Chlorellales</taxon>
        <taxon>Chlorellaceae</taxon>
        <taxon>Auxenochlorella</taxon>
    </lineage>
</organism>